<dbReference type="GO" id="GO:0004553">
    <property type="term" value="F:hydrolase activity, hydrolyzing O-glycosyl compounds"/>
    <property type="evidence" value="ECO:0007669"/>
    <property type="project" value="InterPro"/>
</dbReference>
<dbReference type="Pfam" id="PF00150">
    <property type="entry name" value="Cellulase"/>
    <property type="match status" value="1"/>
</dbReference>
<proteinExistence type="inferred from homology"/>
<name>E9SCD0_RUMAL</name>
<evidence type="ECO:0000256" key="2">
    <source>
        <dbReference type="ARBA" id="ARBA00023295"/>
    </source>
</evidence>
<comment type="similarity">
    <text evidence="3">Belongs to the glycosyl hydrolase 5 (cellulase A) family.</text>
</comment>
<protein>
    <submittedName>
        <fullName evidence="6">Cellulase (Glycosyl hydrolase family 5)</fullName>
    </submittedName>
</protein>
<evidence type="ECO:0000256" key="3">
    <source>
        <dbReference type="RuleBase" id="RU361153"/>
    </source>
</evidence>
<keyword evidence="1 3" id="KW-0378">Hydrolase</keyword>
<reference evidence="6 7" key="1">
    <citation type="submission" date="2011-02" db="EMBL/GenBank/DDBJ databases">
        <authorList>
            <person name="Nelson K.E."/>
            <person name="Sutton G."/>
            <person name="Torralba M."/>
            <person name="Durkin S."/>
            <person name="Harkins D."/>
            <person name="Montgomery R."/>
            <person name="Ziemer C."/>
            <person name="Klaassens E."/>
            <person name="Ocuiv P."/>
            <person name="Morrison M."/>
        </authorList>
    </citation>
    <scope>NUCLEOTIDE SEQUENCE [LARGE SCALE GENOMIC DNA]</scope>
    <source>
        <strain evidence="6 7">8</strain>
    </source>
</reference>
<dbReference type="GO" id="GO:0000272">
    <property type="term" value="P:polysaccharide catabolic process"/>
    <property type="evidence" value="ECO:0007669"/>
    <property type="project" value="InterPro"/>
</dbReference>
<dbReference type="eggNOG" id="COG2730">
    <property type="taxonomic scope" value="Bacteria"/>
</dbReference>
<feature type="chain" id="PRO_5038761420" evidence="4">
    <location>
        <begin position="23"/>
        <end position="521"/>
    </location>
</feature>
<organism evidence="6 7">
    <name type="scientific">Ruminococcus albus 8</name>
    <dbReference type="NCBI Taxonomy" id="246199"/>
    <lineage>
        <taxon>Bacteria</taxon>
        <taxon>Bacillati</taxon>
        <taxon>Bacillota</taxon>
        <taxon>Clostridia</taxon>
        <taxon>Eubacteriales</taxon>
        <taxon>Oscillospiraceae</taxon>
        <taxon>Ruminococcus</taxon>
    </lineage>
</organism>
<keyword evidence="4" id="KW-0732">Signal</keyword>
<dbReference type="Proteomes" id="UP000004259">
    <property type="component" value="Unassembled WGS sequence"/>
</dbReference>
<dbReference type="SUPFAM" id="SSF51445">
    <property type="entry name" value="(Trans)glycosidases"/>
    <property type="match status" value="1"/>
</dbReference>
<accession>E9SCD0</accession>
<dbReference type="EMBL" id="ADKM02000080">
    <property type="protein sequence ID" value="EGC03075.1"/>
    <property type="molecule type" value="Genomic_DNA"/>
</dbReference>
<feature type="domain" description="Glycoside hydrolase family 5" evidence="5">
    <location>
        <begin position="71"/>
        <end position="275"/>
    </location>
</feature>
<dbReference type="OrthoDB" id="9800955at2"/>
<dbReference type="InterPro" id="IPR001547">
    <property type="entry name" value="Glyco_hydro_5"/>
</dbReference>
<keyword evidence="7" id="KW-1185">Reference proteome</keyword>
<dbReference type="STRING" id="246199.CUS_5843"/>
<evidence type="ECO:0000313" key="7">
    <source>
        <dbReference type="Proteomes" id="UP000004259"/>
    </source>
</evidence>
<evidence type="ECO:0000256" key="1">
    <source>
        <dbReference type="ARBA" id="ARBA00022801"/>
    </source>
</evidence>
<keyword evidence="2 3" id="KW-0326">Glycosidase</keyword>
<evidence type="ECO:0000256" key="4">
    <source>
        <dbReference type="SAM" id="SignalP"/>
    </source>
</evidence>
<sequence length="521" mass="56223">MKIKERLTERVAACLLCFGATAVVCADAASTGDTAVTKVTAKDVSKYTAAQLNADMGLGLAANEGFDTAQARSAKDRGLNTVKVSADWSEHVSADGEYTIDADWLAGLKKTVDAAVSQDMYIILEAESKSDDGRSAVWEQLAENFAKYDRKLIFAGDLTEPVTAENDTSGKNNTSDKTEKKSVIQTIRSVKGNEHRVLLLNSADWYDVAADADMMVSVSGESLDVTGTAFTEEDTDMIKTQLGRYELDWLDAGIPVVISGASESSFAKADENVKWAESFGTLAKQLGVPAVFENIGGKYDKAAVKLIDTYKNGTVTGTVLESFDAEKGTKVVNSGYVDLKLKSGGKITYDLTMEELFGDADAEKVTAVRFTGSCGFRLGSEKGKDSLKRVLTADELKGDSIKITSESSWGRVYYEVLAADKVLEPYTKYLQFTEPDENGKCYARAVMMVKEEDVEDAVSVKFTFDLSGQSASVSSGKFYRAVSQQGEIIDPDDGYVFVAAVISGIPEEAAEDLTITDIELV</sequence>
<dbReference type="Gene3D" id="3.20.20.80">
    <property type="entry name" value="Glycosidases"/>
    <property type="match status" value="1"/>
</dbReference>
<gene>
    <name evidence="6" type="ORF">CUS_5843</name>
</gene>
<evidence type="ECO:0000259" key="5">
    <source>
        <dbReference type="Pfam" id="PF00150"/>
    </source>
</evidence>
<dbReference type="RefSeq" id="WP_002849801.1">
    <property type="nucleotide sequence ID" value="NZ_ADKM02000080.1"/>
</dbReference>
<comment type="caution">
    <text evidence="6">The sequence shown here is derived from an EMBL/GenBank/DDBJ whole genome shotgun (WGS) entry which is preliminary data.</text>
</comment>
<dbReference type="AlphaFoldDB" id="E9SCD0"/>
<feature type="signal peptide" evidence="4">
    <location>
        <begin position="1"/>
        <end position="22"/>
    </location>
</feature>
<dbReference type="InterPro" id="IPR017853">
    <property type="entry name" value="GH"/>
</dbReference>
<evidence type="ECO:0000313" key="6">
    <source>
        <dbReference type="EMBL" id="EGC03075.1"/>
    </source>
</evidence>